<reference evidence="1" key="1">
    <citation type="journal article" date="2020" name="Microb. Genom.">
        <title>Genetic diversity of clinical and environmental Mucorales isolates obtained from an investigation of mucormycosis cases among solid organ transplant recipients.</title>
        <authorList>
            <person name="Nguyen M.H."/>
            <person name="Kaul D."/>
            <person name="Muto C."/>
            <person name="Cheng S.J."/>
            <person name="Richter R.A."/>
            <person name="Bruno V.M."/>
            <person name="Liu G."/>
            <person name="Beyhan S."/>
            <person name="Sundermann A.J."/>
            <person name="Mounaud S."/>
            <person name="Pasculle A.W."/>
            <person name="Nierman W.C."/>
            <person name="Driscoll E."/>
            <person name="Cumbie R."/>
            <person name="Clancy C.J."/>
            <person name="Dupont C.L."/>
        </authorList>
    </citation>
    <scope>NUCLEOTIDE SEQUENCE</scope>
    <source>
        <strain evidence="1">GL11</strain>
    </source>
</reference>
<sequence length="140" mass="14373">MAGQQAVPRQALAAQRAVAGVDVEPAAERQGGQLLVGGFFGTAAWLGGRACAGRAGMLAQSRACFQACAEFGTRCAFVLAAGRGQATRDGGGLLGVVADLHQRRFHLGGQRSVGAIRSVRGLGGHRRDALGLLQALLPLR</sequence>
<gene>
    <name evidence="1" type="ORF">G6F64_014727</name>
</gene>
<comment type="caution">
    <text evidence="1">The sequence shown here is derived from an EMBL/GenBank/DDBJ whole genome shotgun (WGS) entry which is preliminary data.</text>
</comment>
<evidence type="ECO:0000313" key="1">
    <source>
        <dbReference type="EMBL" id="KAG1277355.1"/>
    </source>
</evidence>
<organism evidence="1 2">
    <name type="scientific">Rhizopus oryzae</name>
    <name type="common">Mucormycosis agent</name>
    <name type="synonym">Rhizopus arrhizus var. delemar</name>
    <dbReference type="NCBI Taxonomy" id="64495"/>
    <lineage>
        <taxon>Eukaryota</taxon>
        <taxon>Fungi</taxon>
        <taxon>Fungi incertae sedis</taxon>
        <taxon>Mucoromycota</taxon>
        <taxon>Mucoromycotina</taxon>
        <taxon>Mucoromycetes</taxon>
        <taxon>Mucorales</taxon>
        <taxon>Mucorineae</taxon>
        <taxon>Rhizopodaceae</taxon>
        <taxon>Rhizopus</taxon>
    </lineage>
</organism>
<dbReference type="Proteomes" id="UP000716291">
    <property type="component" value="Unassembled WGS sequence"/>
</dbReference>
<proteinExistence type="predicted"/>
<protein>
    <submittedName>
        <fullName evidence="1">Uncharacterized protein</fullName>
    </submittedName>
</protein>
<dbReference type="AlphaFoldDB" id="A0A9P6WSW9"/>
<dbReference type="EMBL" id="JAANQT010009400">
    <property type="protein sequence ID" value="KAG1277355.1"/>
    <property type="molecule type" value="Genomic_DNA"/>
</dbReference>
<evidence type="ECO:0000313" key="2">
    <source>
        <dbReference type="Proteomes" id="UP000716291"/>
    </source>
</evidence>
<accession>A0A9P6WSW9</accession>
<keyword evidence="2" id="KW-1185">Reference proteome</keyword>
<name>A0A9P6WSW9_RHIOR</name>